<dbReference type="Proteomes" id="UP000504627">
    <property type="component" value="Unplaced"/>
</dbReference>
<dbReference type="AlphaFoldDB" id="A0A7R5KE74"/>
<evidence type="ECO:0000256" key="18">
    <source>
        <dbReference type="ARBA" id="ARBA00023277"/>
    </source>
</evidence>
<protein>
    <recommendedName>
        <fullName evidence="23">Sialidase-1</fullName>
        <ecNumber evidence="7">3.2.1.18</ecNumber>
    </recommendedName>
    <alternativeName>
        <fullName evidence="25">Lysosomal sialidase</fullName>
    </alternativeName>
    <alternativeName>
        <fullName evidence="24">N-acetyl-alpha-neuraminidase 1</fullName>
    </alternativeName>
</protein>
<evidence type="ECO:0000256" key="20">
    <source>
        <dbReference type="ARBA" id="ARBA00023329"/>
    </source>
</evidence>
<evidence type="ECO:0000256" key="7">
    <source>
        <dbReference type="ARBA" id="ARBA00012733"/>
    </source>
</evidence>
<keyword evidence="9" id="KW-0597">Phosphoprotein</keyword>
<comment type="subunit">
    <text evidence="22">Interacts with cathepsin A (protective protein), beta-galactosidase and N-acetylgalactosamine-6-sulfate sulfatase in a multienzyme complex.</text>
</comment>
<evidence type="ECO:0000256" key="8">
    <source>
        <dbReference type="ARBA" id="ARBA00022475"/>
    </source>
</evidence>
<evidence type="ECO:0000256" key="11">
    <source>
        <dbReference type="ARBA" id="ARBA00022737"/>
    </source>
</evidence>
<dbReference type="Pfam" id="PF13088">
    <property type="entry name" value="BNR_2"/>
    <property type="match status" value="1"/>
</dbReference>
<gene>
    <name evidence="29" type="primary">NEU1</name>
</gene>
<keyword evidence="18" id="KW-0119">Carbohydrate metabolism</keyword>
<keyword evidence="17" id="KW-0458">Lysosome</keyword>
<evidence type="ECO:0000256" key="10">
    <source>
        <dbReference type="ARBA" id="ARBA00022729"/>
    </source>
</evidence>
<keyword evidence="11" id="KW-0677">Repeat</keyword>
<evidence type="ECO:0000256" key="5">
    <source>
        <dbReference type="ARBA" id="ARBA00004541"/>
    </source>
</evidence>
<comment type="function">
    <text evidence="21">Catalyzes the removal of sialic acid (N-acetylneuraminic acid) moieties from glycoproteins and glycolipids. To be active, it is strictly dependent on its presence in the multienzyme complex. Appears to have a preference for alpha 2-3 and alpha 2-6 sialyl linkage.</text>
</comment>
<feature type="compositionally biased region" description="Low complexity" evidence="26">
    <location>
        <begin position="1"/>
        <end position="14"/>
    </location>
</feature>
<feature type="non-terminal residue" evidence="29">
    <location>
        <position position="1"/>
    </location>
</feature>
<dbReference type="PANTHER" id="PTHR10628:SF25">
    <property type="entry name" value="SIALIDASE-1"/>
    <property type="match status" value="1"/>
</dbReference>
<evidence type="ECO:0000256" key="17">
    <source>
        <dbReference type="ARBA" id="ARBA00023228"/>
    </source>
</evidence>
<sequence length="386" mass="39591">RGRDAPGAAAAAAARGGGRGALAADPRHGAAAGGAGAGAVGERGGARGGPHLPRAPGGRHPRGGPAGLRRGQETVGGGRGGQSHRLPPLPRRRSHVGPHGGGGRRRPGGDGLHLGALLSVGPEVLLLFARCAHPPPPCGPPTTLMLRSREVGCSWGPPQNLSGVVGGEVFAPGPGSGIQKQRPPFGGRLVFCGHCTLERDGVSMLLSDEGGVSWRMGGVLPAIPFGAPRHPRDFTTDECQPYELPDGSLGVSIRNQDSFRCRCRMLARSWDGGATLPPAAVTFDPALPDPAVAAGVLVSGGVVFFSNPAHERERVNLTLRWSFDGGATWWGRGLRLWEGPSGYSALAAPPPGEEDPSPLLYVIYEKGRSLSTESVSLATISLAGGP</sequence>
<dbReference type="GO" id="GO:0009313">
    <property type="term" value="P:oligosaccharide catabolic process"/>
    <property type="evidence" value="ECO:0007669"/>
    <property type="project" value="TreeGrafter"/>
</dbReference>
<dbReference type="GO" id="GO:0043202">
    <property type="term" value="C:lysosomal lumen"/>
    <property type="evidence" value="ECO:0007669"/>
    <property type="project" value="UniProtKB-SubCell"/>
</dbReference>
<evidence type="ECO:0000259" key="27">
    <source>
        <dbReference type="Pfam" id="PF13088"/>
    </source>
</evidence>
<dbReference type="EC" id="3.2.1.18" evidence="7"/>
<keyword evidence="15" id="KW-0472">Membrane</keyword>
<evidence type="ECO:0000256" key="16">
    <source>
        <dbReference type="ARBA" id="ARBA00023180"/>
    </source>
</evidence>
<evidence type="ECO:0000256" key="21">
    <source>
        <dbReference type="ARBA" id="ARBA00037235"/>
    </source>
</evidence>
<dbReference type="Gene3D" id="2.120.10.10">
    <property type="match status" value="1"/>
</dbReference>
<comment type="subcellular location">
    <subcellularLocation>
        <location evidence="4">Cell membrane</location>
    </subcellularLocation>
    <subcellularLocation>
        <location evidence="5">Cytoplasmic vesicle</location>
    </subcellularLocation>
    <subcellularLocation>
        <location evidence="3">Lysosome lumen</location>
    </subcellularLocation>
    <subcellularLocation>
        <location evidence="2">Lysosome membrane</location>
        <topology evidence="2">Peripheral membrane protein</topology>
        <orientation evidence="2">Lumenal side</orientation>
    </subcellularLocation>
</comment>
<feature type="domain" description="Sialidase" evidence="27">
    <location>
        <begin position="124"/>
        <end position="347"/>
    </location>
</feature>
<evidence type="ECO:0000256" key="9">
    <source>
        <dbReference type="ARBA" id="ARBA00022553"/>
    </source>
</evidence>
<dbReference type="GO" id="GO:0005765">
    <property type="term" value="C:lysosomal membrane"/>
    <property type="evidence" value="ECO:0007669"/>
    <property type="project" value="UniProtKB-SubCell"/>
</dbReference>
<feature type="compositionally biased region" description="Gly residues" evidence="26">
    <location>
        <begin position="31"/>
        <end position="48"/>
    </location>
</feature>
<keyword evidence="10" id="KW-0732">Signal</keyword>
<dbReference type="InterPro" id="IPR026856">
    <property type="entry name" value="Sialidase_fam"/>
</dbReference>
<keyword evidence="19" id="KW-0326">Glycosidase</keyword>
<dbReference type="GO" id="GO:0031410">
    <property type="term" value="C:cytoplasmic vesicle"/>
    <property type="evidence" value="ECO:0007669"/>
    <property type="project" value="UniProtKB-SubCell"/>
</dbReference>
<evidence type="ECO:0000256" key="1">
    <source>
        <dbReference type="ARBA" id="ARBA00000427"/>
    </source>
</evidence>
<comment type="catalytic activity">
    <reaction evidence="1">
        <text>Hydrolysis of alpha-(2-&gt;3)-, alpha-(2-&gt;6)-, alpha-(2-&gt;8)- glycosidic linkages of terminal sialic acid residues in oligosaccharides, glycoproteins, glycolipids, colominic acid and synthetic substrates.</text>
        <dbReference type="EC" id="3.2.1.18"/>
    </reaction>
</comment>
<evidence type="ECO:0000256" key="25">
    <source>
        <dbReference type="ARBA" id="ARBA00041413"/>
    </source>
</evidence>
<feature type="compositionally biased region" description="Basic residues" evidence="26">
    <location>
        <begin position="90"/>
        <end position="106"/>
    </location>
</feature>
<dbReference type="GO" id="GO:0004308">
    <property type="term" value="F:exo-alpha-sialidase activity"/>
    <property type="evidence" value="ECO:0007669"/>
    <property type="project" value="UniProtKB-EC"/>
</dbReference>
<evidence type="ECO:0000256" key="19">
    <source>
        <dbReference type="ARBA" id="ARBA00023295"/>
    </source>
</evidence>
<dbReference type="RefSeq" id="XP_039235272.1">
    <property type="nucleotide sequence ID" value="XM_039379338.1"/>
</dbReference>
<evidence type="ECO:0000313" key="29">
    <source>
        <dbReference type="RefSeq" id="XP_039235272.1"/>
    </source>
</evidence>
<dbReference type="GO" id="GO:0006689">
    <property type="term" value="P:ganglioside catabolic process"/>
    <property type="evidence" value="ECO:0007669"/>
    <property type="project" value="TreeGrafter"/>
</dbReference>
<evidence type="ECO:0000256" key="26">
    <source>
        <dbReference type="SAM" id="MobiDB-lite"/>
    </source>
</evidence>
<evidence type="ECO:0000256" key="6">
    <source>
        <dbReference type="ARBA" id="ARBA00009348"/>
    </source>
</evidence>
<keyword evidence="20" id="KW-0968">Cytoplasmic vesicle</keyword>
<keyword evidence="14" id="KW-0443">Lipid metabolism</keyword>
<keyword evidence="16" id="KW-0325">Glycoprotein</keyword>
<dbReference type="CTD" id="4758"/>
<evidence type="ECO:0000256" key="3">
    <source>
        <dbReference type="ARBA" id="ARBA00004227"/>
    </source>
</evidence>
<keyword evidence="13" id="KW-0442">Lipid degradation</keyword>
<name>A0A7R5KE74_9PASS</name>
<reference evidence="29" key="1">
    <citation type="submission" date="2025-08" db="UniProtKB">
        <authorList>
            <consortium name="RefSeq"/>
        </authorList>
    </citation>
    <scope>IDENTIFICATION</scope>
    <source>
        <tissue evidence="29">Muscle</tissue>
    </source>
</reference>
<feature type="region of interest" description="Disordered" evidence="26">
    <location>
        <begin position="1"/>
        <end position="111"/>
    </location>
</feature>
<evidence type="ECO:0000256" key="15">
    <source>
        <dbReference type="ARBA" id="ARBA00023136"/>
    </source>
</evidence>
<evidence type="ECO:0000256" key="14">
    <source>
        <dbReference type="ARBA" id="ARBA00023098"/>
    </source>
</evidence>
<dbReference type="SUPFAM" id="SSF50939">
    <property type="entry name" value="Sialidases"/>
    <property type="match status" value="1"/>
</dbReference>
<dbReference type="InterPro" id="IPR036278">
    <property type="entry name" value="Sialidase_sf"/>
</dbReference>
<dbReference type="CDD" id="cd15482">
    <property type="entry name" value="Sialidase_non-viral"/>
    <property type="match status" value="1"/>
</dbReference>
<evidence type="ECO:0000256" key="24">
    <source>
        <dbReference type="ARBA" id="ARBA00041332"/>
    </source>
</evidence>
<dbReference type="PANTHER" id="PTHR10628">
    <property type="entry name" value="SIALIDASE"/>
    <property type="match status" value="1"/>
</dbReference>
<evidence type="ECO:0000256" key="2">
    <source>
        <dbReference type="ARBA" id="ARBA00004207"/>
    </source>
</evidence>
<evidence type="ECO:0000256" key="23">
    <source>
        <dbReference type="ARBA" id="ARBA00040509"/>
    </source>
</evidence>
<evidence type="ECO:0000313" key="28">
    <source>
        <dbReference type="Proteomes" id="UP000504627"/>
    </source>
</evidence>
<comment type="similarity">
    <text evidence="6">Belongs to the glycosyl hydrolase 33 family.</text>
</comment>
<dbReference type="GO" id="GO:0005886">
    <property type="term" value="C:plasma membrane"/>
    <property type="evidence" value="ECO:0007669"/>
    <property type="project" value="UniProtKB-SubCell"/>
</dbReference>
<dbReference type="InterPro" id="IPR011040">
    <property type="entry name" value="Sialidase"/>
</dbReference>
<keyword evidence="28" id="KW-1185">Reference proteome</keyword>
<evidence type="ECO:0000256" key="13">
    <source>
        <dbReference type="ARBA" id="ARBA00022963"/>
    </source>
</evidence>
<evidence type="ECO:0000256" key="4">
    <source>
        <dbReference type="ARBA" id="ARBA00004236"/>
    </source>
</evidence>
<evidence type="ECO:0000256" key="12">
    <source>
        <dbReference type="ARBA" id="ARBA00022801"/>
    </source>
</evidence>
<accession>A0A7R5KE74</accession>
<dbReference type="InParanoid" id="A0A7R5KE74"/>
<keyword evidence="12" id="KW-0378">Hydrolase</keyword>
<evidence type="ECO:0000256" key="22">
    <source>
        <dbReference type="ARBA" id="ARBA00038519"/>
    </source>
</evidence>
<keyword evidence="8" id="KW-1003">Cell membrane</keyword>
<organism evidence="28 29">
    <name type="scientific">Pipra filicauda</name>
    <name type="common">Wire-tailed manakin</name>
    <dbReference type="NCBI Taxonomy" id="649802"/>
    <lineage>
        <taxon>Eukaryota</taxon>
        <taxon>Metazoa</taxon>
        <taxon>Chordata</taxon>
        <taxon>Craniata</taxon>
        <taxon>Vertebrata</taxon>
        <taxon>Euteleostomi</taxon>
        <taxon>Archelosauria</taxon>
        <taxon>Archosauria</taxon>
        <taxon>Dinosauria</taxon>
        <taxon>Saurischia</taxon>
        <taxon>Theropoda</taxon>
        <taxon>Coelurosauria</taxon>
        <taxon>Aves</taxon>
        <taxon>Neognathae</taxon>
        <taxon>Neoaves</taxon>
        <taxon>Telluraves</taxon>
        <taxon>Australaves</taxon>
        <taxon>Passeriformes</taxon>
        <taxon>Pipridae</taxon>
        <taxon>Pipra</taxon>
    </lineage>
</organism>
<proteinExistence type="inferred from homology"/>
<dbReference type="GeneID" id="113984932"/>